<dbReference type="OrthoDB" id="1149023at2"/>
<dbReference type="AlphaFoldDB" id="A0A327SJX7"/>
<dbReference type="EMBL" id="QLLR01000025">
    <property type="protein sequence ID" value="RAJ26047.1"/>
    <property type="molecule type" value="Genomic_DNA"/>
</dbReference>
<sequence length="257" mass="29042">MIEPYYQVEFTAIACKFEININEINLISLAIENQASTLIPLNSGIAKTGEQKLNVKLLALPGQEFLNPQAVFSYKIKVYEMKYGFELKTTIEGHAFPPVDPSKKLKVMSHDQIFNAEVPYTIDVWQKGTLLTDVDDLDEKLKRAYSRIASHIRNKEYEKLKMELANREKTMATSMYLSKEDSEARLNSLVKDIEDGFTVMPMDPTVLITISGQGRLAAYKKLSGEPALTLFNPKTGEEIMLDLSFYIPAGKTEFVVI</sequence>
<comment type="caution">
    <text evidence="1">The sequence shown here is derived from an EMBL/GenBank/DDBJ whole genome shotgun (WGS) entry which is preliminary data.</text>
</comment>
<gene>
    <name evidence="1" type="ORF">LY11_03980</name>
</gene>
<proteinExistence type="predicted"/>
<organism evidence="1 2">
    <name type="scientific">Pedobacter cryoconitis</name>
    <dbReference type="NCBI Taxonomy" id="188932"/>
    <lineage>
        <taxon>Bacteria</taxon>
        <taxon>Pseudomonadati</taxon>
        <taxon>Bacteroidota</taxon>
        <taxon>Sphingobacteriia</taxon>
        <taxon>Sphingobacteriales</taxon>
        <taxon>Sphingobacteriaceae</taxon>
        <taxon>Pedobacter</taxon>
    </lineage>
</organism>
<dbReference type="RefSeq" id="WP_111635358.1">
    <property type="nucleotide sequence ID" value="NZ_QLLR01000025.1"/>
</dbReference>
<evidence type="ECO:0000313" key="1">
    <source>
        <dbReference type="EMBL" id="RAJ26047.1"/>
    </source>
</evidence>
<name>A0A327SJX7_9SPHI</name>
<dbReference type="Proteomes" id="UP000249754">
    <property type="component" value="Unassembled WGS sequence"/>
</dbReference>
<protein>
    <submittedName>
        <fullName evidence="1">Uncharacterized protein</fullName>
    </submittedName>
</protein>
<evidence type="ECO:0000313" key="2">
    <source>
        <dbReference type="Proteomes" id="UP000249754"/>
    </source>
</evidence>
<reference evidence="1 2" key="1">
    <citation type="submission" date="2018-06" db="EMBL/GenBank/DDBJ databases">
        <title>Genomic Encyclopedia of Archaeal and Bacterial Type Strains, Phase II (KMG-II): from individual species to whole genera.</title>
        <authorList>
            <person name="Goeker M."/>
        </authorList>
    </citation>
    <scope>NUCLEOTIDE SEQUENCE [LARGE SCALE GENOMIC DNA]</scope>
    <source>
        <strain evidence="1 2">DSM 14825</strain>
    </source>
</reference>
<accession>A0A327SJX7</accession>